<name>A0AAQ3UFM1_PASNO</name>
<protein>
    <submittedName>
        <fullName evidence="2">Uncharacterized protein</fullName>
    </submittedName>
</protein>
<feature type="region of interest" description="Disordered" evidence="1">
    <location>
        <begin position="83"/>
        <end position="120"/>
    </location>
</feature>
<proteinExistence type="predicted"/>
<feature type="compositionally biased region" description="Low complexity" evidence="1">
    <location>
        <begin position="83"/>
        <end position="105"/>
    </location>
</feature>
<reference evidence="2 3" key="1">
    <citation type="submission" date="2024-02" db="EMBL/GenBank/DDBJ databases">
        <title>High-quality chromosome-scale genome assembly of Pensacola bahiagrass (Paspalum notatum Flugge var. saurae).</title>
        <authorList>
            <person name="Vega J.M."/>
            <person name="Podio M."/>
            <person name="Orjuela J."/>
            <person name="Siena L.A."/>
            <person name="Pessino S.C."/>
            <person name="Combes M.C."/>
            <person name="Mariac C."/>
            <person name="Albertini E."/>
            <person name="Pupilli F."/>
            <person name="Ortiz J.P.A."/>
            <person name="Leblanc O."/>
        </authorList>
    </citation>
    <scope>NUCLEOTIDE SEQUENCE [LARGE SCALE GENOMIC DNA]</scope>
    <source>
        <strain evidence="2">R1</strain>
        <tissue evidence="2">Leaf</tissue>
    </source>
</reference>
<evidence type="ECO:0000256" key="1">
    <source>
        <dbReference type="SAM" id="MobiDB-lite"/>
    </source>
</evidence>
<gene>
    <name evidence="2" type="ORF">U9M48_035683</name>
</gene>
<organism evidence="2 3">
    <name type="scientific">Paspalum notatum var. saurae</name>
    <dbReference type="NCBI Taxonomy" id="547442"/>
    <lineage>
        <taxon>Eukaryota</taxon>
        <taxon>Viridiplantae</taxon>
        <taxon>Streptophyta</taxon>
        <taxon>Embryophyta</taxon>
        <taxon>Tracheophyta</taxon>
        <taxon>Spermatophyta</taxon>
        <taxon>Magnoliopsida</taxon>
        <taxon>Liliopsida</taxon>
        <taxon>Poales</taxon>
        <taxon>Poaceae</taxon>
        <taxon>PACMAD clade</taxon>
        <taxon>Panicoideae</taxon>
        <taxon>Andropogonodae</taxon>
        <taxon>Paspaleae</taxon>
        <taxon>Paspalinae</taxon>
        <taxon>Paspalum</taxon>
    </lineage>
</organism>
<dbReference type="AlphaFoldDB" id="A0AAQ3UFM1"/>
<dbReference type="Proteomes" id="UP001341281">
    <property type="component" value="Chromosome 08"/>
</dbReference>
<evidence type="ECO:0000313" key="3">
    <source>
        <dbReference type="Proteomes" id="UP001341281"/>
    </source>
</evidence>
<evidence type="ECO:0000313" key="2">
    <source>
        <dbReference type="EMBL" id="WVZ89257.1"/>
    </source>
</evidence>
<sequence>MTTAHRGLSAALHHSVLLDAPRPCVVLANPRHSVLLAIPGPSVLNGDNIRRRRRIAGCLLPCTPASSSPPLAPHPYVILTPASSSSSLAPASSTATTSPRCSATALAPGFQSSSRLKSSS</sequence>
<accession>A0AAQ3UFM1</accession>
<dbReference type="EMBL" id="CP144752">
    <property type="protein sequence ID" value="WVZ89257.1"/>
    <property type="molecule type" value="Genomic_DNA"/>
</dbReference>
<feature type="compositionally biased region" description="Polar residues" evidence="1">
    <location>
        <begin position="110"/>
        <end position="120"/>
    </location>
</feature>
<keyword evidence="3" id="KW-1185">Reference proteome</keyword>